<proteinExistence type="predicted"/>
<protein>
    <submittedName>
        <fullName evidence="1">Uncharacterized protein</fullName>
    </submittedName>
</protein>
<dbReference type="Proteomes" id="UP000008311">
    <property type="component" value="Unassembled WGS sequence"/>
</dbReference>
<keyword evidence="2" id="KW-1185">Reference proteome</keyword>
<name>B9THK5_RICCO</name>
<feature type="non-terminal residue" evidence="1">
    <location>
        <position position="1"/>
    </location>
</feature>
<dbReference type="AlphaFoldDB" id="B9THK5"/>
<dbReference type="InParanoid" id="B9THK5"/>
<evidence type="ECO:0000313" key="2">
    <source>
        <dbReference type="Proteomes" id="UP000008311"/>
    </source>
</evidence>
<evidence type="ECO:0000313" key="1">
    <source>
        <dbReference type="EMBL" id="EEF24658.1"/>
    </source>
</evidence>
<reference evidence="2" key="1">
    <citation type="journal article" date="2010" name="Nat. Biotechnol.">
        <title>Draft genome sequence of the oilseed species Ricinus communis.</title>
        <authorList>
            <person name="Chan A.P."/>
            <person name="Crabtree J."/>
            <person name="Zhao Q."/>
            <person name="Lorenzi H."/>
            <person name="Orvis J."/>
            <person name="Puiu D."/>
            <person name="Melake-Berhan A."/>
            <person name="Jones K.M."/>
            <person name="Redman J."/>
            <person name="Chen G."/>
            <person name="Cahoon E.B."/>
            <person name="Gedil M."/>
            <person name="Stanke M."/>
            <person name="Haas B.J."/>
            <person name="Wortman J.R."/>
            <person name="Fraser-Liggett C.M."/>
            <person name="Ravel J."/>
            <person name="Rabinowicz P.D."/>
        </authorList>
    </citation>
    <scope>NUCLEOTIDE SEQUENCE [LARGE SCALE GENOMIC DNA]</scope>
    <source>
        <strain evidence="2">cv. Hale</strain>
    </source>
</reference>
<gene>
    <name evidence="1" type="ORF">RCOM_1800500</name>
</gene>
<accession>B9THK5</accession>
<dbReference type="EMBL" id="EQ981647">
    <property type="protein sequence ID" value="EEF24658.1"/>
    <property type="molecule type" value="Genomic_DNA"/>
</dbReference>
<organism evidence="1 2">
    <name type="scientific">Ricinus communis</name>
    <name type="common">Castor bean</name>
    <dbReference type="NCBI Taxonomy" id="3988"/>
    <lineage>
        <taxon>Eukaryota</taxon>
        <taxon>Viridiplantae</taxon>
        <taxon>Streptophyta</taxon>
        <taxon>Embryophyta</taxon>
        <taxon>Tracheophyta</taxon>
        <taxon>Spermatophyta</taxon>
        <taxon>Magnoliopsida</taxon>
        <taxon>eudicotyledons</taxon>
        <taxon>Gunneridae</taxon>
        <taxon>Pentapetalae</taxon>
        <taxon>rosids</taxon>
        <taxon>fabids</taxon>
        <taxon>Malpighiales</taxon>
        <taxon>Euphorbiaceae</taxon>
        <taxon>Acalyphoideae</taxon>
        <taxon>Acalypheae</taxon>
        <taxon>Ricinus</taxon>
    </lineage>
</organism>
<sequence length="263" mass="27430">ATAIEGVEGEVALQATAVAAGAGLAIGNSWDMADFAGIAPAAAHHRAVMNHGTAKADAEIEVVVVRELCTQAVELFAKGGTGHVRVDEGGQAGRLAKPLLERHILPAGHGRRADEAHGFDAERTGQRHAGAQDPFRLADATQFGNEFADQLEGEIGGDVRGGAMSALDDIAAEIDKCRIDAKRRQVDAGDITALGIDPEHRRGNAAALRLLADGEDVALFFEFADDGGNGLHRQADALGDLGACDRAVQPDRLENDTPVVRTA</sequence>